<feature type="transmembrane region" description="Helical" evidence="4">
    <location>
        <begin position="287"/>
        <end position="306"/>
    </location>
</feature>
<feature type="transmembrane region" description="Helical" evidence="4">
    <location>
        <begin position="84"/>
        <end position="108"/>
    </location>
</feature>
<evidence type="ECO:0000256" key="2">
    <source>
        <dbReference type="ARBA" id="ARBA00022989"/>
    </source>
</evidence>
<dbReference type="InterPro" id="IPR020846">
    <property type="entry name" value="MFS_dom"/>
</dbReference>
<dbReference type="PROSITE" id="PS50850">
    <property type="entry name" value="MFS"/>
    <property type="match status" value="1"/>
</dbReference>
<dbReference type="Pfam" id="PF07690">
    <property type="entry name" value="MFS_1"/>
    <property type="match status" value="1"/>
</dbReference>
<feature type="transmembrane region" description="Helical" evidence="4">
    <location>
        <begin position="142"/>
        <end position="161"/>
    </location>
</feature>
<feature type="transmembrane region" description="Helical" evidence="4">
    <location>
        <begin position="351"/>
        <end position="373"/>
    </location>
</feature>
<protein>
    <recommendedName>
        <fullName evidence="5">Major facilitator superfamily (MFS) profile domain-containing protein</fullName>
    </recommendedName>
</protein>
<dbReference type="Gene3D" id="1.20.1250.20">
    <property type="entry name" value="MFS general substrate transporter like domains"/>
    <property type="match status" value="1"/>
</dbReference>
<organism evidence="6 7">
    <name type="scientific">Lutibaculum baratangense AMV1</name>
    <dbReference type="NCBI Taxonomy" id="631454"/>
    <lineage>
        <taxon>Bacteria</taxon>
        <taxon>Pseudomonadati</taxon>
        <taxon>Pseudomonadota</taxon>
        <taxon>Alphaproteobacteria</taxon>
        <taxon>Hyphomicrobiales</taxon>
        <taxon>Tepidamorphaceae</taxon>
        <taxon>Lutibaculum</taxon>
    </lineage>
</organism>
<evidence type="ECO:0000313" key="6">
    <source>
        <dbReference type="EMBL" id="ESR23273.1"/>
    </source>
</evidence>
<gene>
    <name evidence="6" type="ORF">N177_3341</name>
</gene>
<feature type="domain" description="Major facilitator superfamily (MFS) profile" evidence="5">
    <location>
        <begin position="221"/>
        <end position="404"/>
    </location>
</feature>
<dbReference type="eggNOG" id="COG2814">
    <property type="taxonomic scope" value="Bacteria"/>
</dbReference>
<feature type="transmembrane region" description="Helical" evidence="4">
    <location>
        <begin position="379"/>
        <end position="397"/>
    </location>
</feature>
<accession>V4T9U7</accession>
<evidence type="ECO:0000259" key="5">
    <source>
        <dbReference type="PROSITE" id="PS50850"/>
    </source>
</evidence>
<dbReference type="InterPro" id="IPR011701">
    <property type="entry name" value="MFS"/>
</dbReference>
<reference evidence="6 7" key="1">
    <citation type="journal article" date="2014" name="Genome Announc.">
        <title>Draft Genome Sequence of Lutibaculum baratangense Strain AMV1T, Isolated from a Mud Volcano in Andamans, India.</title>
        <authorList>
            <person name="Singh A."/>
            <person name="Sreenivas A."/>
            <person name="Sathyanarayana Reddy G."/>
            <person name="Pinnaka A.K."/>
            <person name="Shivaji S."/>
        </authorList>
    </citation>
    <scope>NUCLEOTIDE SEQUENCE [LARGE SCALE GENOMIC DNA]</scope>
    <source>
        <strain evidence="6 7">AMV1</strain>
    </source>
</reference>
<feature type="transmembrane region" description="Helical" evidence="4">
    <location>
        <begin position="312"/>
        <end position="331"/>
    </location>
</feature>
<keyword evidence="7" id="KW-1185">Reference proteome</keyword>
<dbReference type="OrthoDB" id="8558006at2"/>
<feature type="transmembrane region" description="Helical" evidence="4">
    <location>
        <begin position="261"/>
        <end position="280"/>
    </location>
</feature>
<name>V4T9U7_9HYPH</name>
<dbReference type="PANTHER" id="PTHR23534">
    <property type="entry name" value="MFS PERMEASE"/>
    <property type="match status" value="1"/>
</dbReference>
<keyword evidence="3 4" id="KW-0472">Membrane</keyword>
<feature type="transmembrane region" description="Helical" evidence="4">
    <location>
        <begin position="51"/>
        <end position="72"/>
    </location>
</feature>
<evidence type="ECO:0000256" key="4">
    <source>
        <dbReference type="SAM" id="Phobius"/>
    </source>
</evidence>
<proteinExistence type="predicted"/>
<feature type="transmembrane region" description="Helical" evidence="4">
    <location>
        <begin position="18"/>
        <end position="45"/>
    </location>
</feature>
<dbReference type="EMBL" id="AWXZ01000039">
    <property type="protein sequence ID" value="ESR23273.1"/>
    <property type="molecule type" value="Genomic_DNA"/>
</dbReference>
<dbReference type="PATRIC" id="fig|631454.5.peg.3301"/>
<keyword evidence="2 4" id="KW-1133">Transmembrane helix</keyword>
<feature type="transmembrane region" description="Helical" evidence="4">
    <location>
        <begin position="173"/>
        <end position="194"/>
    </location>
</feature>
<evidence type="ECO:0000256" key="1">
    <source>
        <dbReference type="ARBA" id="ARBA00022692"/>
    </source>
</evidence>
<keyword evidence="1 4" id="KW-0812">Transmembrane</keyword>
<evidence type="ECO:0000313" key="7">
    <source>
        <dbReference type="Proteomes" id="UP000017819"/>
    </source>
</evidence>
<dbReference type="PANTHER" id="PTHR23534:SF1">
    <property type="entry name" value="MAJOR FACILITATOR SUPERFAMILY PROTEIN"/>
    <property type="match status" value="1"/>
</dbReference>
<dbReference type="STRING" id="631454.N177_3341"/>
<evidence type="ECO:0000256" key="3">
    <source>
        <dbReference type="ARBA" id="ARBA00023136"/>
    </source>
</evidence>
<dbReference type="SUPFAM" id="SSF103473">
    <property type="entry name" value="MFS general substrate transporter"/>
    <property type="match status" value="1"/>
</dbReference>
<sequence>MDATHAAAGDRLARRNALILSLGQALGGSQATVIIATGGIVGATIAPVTAWATLPISAFVVGQALATAPASLLQRRIGRRAGFIFGAGLGFLGGVLCVAGLVLAHFWLFCLGTLFAGFYGGHIQLYRFAAADTASDAFRPRAISWVLAGGVAAAIVGPQLVIFTRDMFAPYSLAGPFAAVALLAVVAAGILTFLRIPLPPKAGPGGGSTGTPMSEILRQPRFVVAVLCGMATYALMTLVMTAAPLAMLGCGFGVGEAALGIQWHALAMFAPSFVTGRLISRFGKPRIIAAGLLLLAGCGAVALAGIELAHFWGALVLLGFGWNLGFIGATAMVTDCHRPEERNKVQGFNDVCVFGCVALSSFLSGSLLDVYGWESVNLAVFPAVIACLGLLGWLMLLERRSIAA</sequence>
<comment type="caution">
    <text evidence="6">The sequence shown here is derived from an EMBL/GenBank/DDBJ whole genome shotgun (WGS) entry which is preliminary data.</text>
</comment>
<feature type="transmembrane region" description="Helical" evidence="4">
    <location>
        <begin position="114"/>
        <end position="130"/>
    </location>
</feature>
<dbReference type="AlphaFoldDB" id="V4T9U7"/>
<dbReference type="RefSeq" id="WP_023433459.1">
    <property type="nucleotide sequence ID" value="NZ_AWXZ01000039.1"/>
</dbReference>
<dbReference type="GO" id="GO:0022857">
    <property type="term" value="F:transmembrane transporter activity"/>
    <property type="evidence" value="ECO:0007669"/>
    <property type="project" value="InterPro"/>
</dbReference>
<feature type="transmembrane region" description="Helical" evidence="4">
    <location>
        <begin position="222"/>
        <end position="255"/>
    </location>
</feature>
<dbReference type="InterPro" id="IPR036259">
    <property type="entry name" value="MFS_trans_sf"/>
</dbReference>
<dbReference type="Proteomes" id="UP000017819">
    <property type="component" value="Unassembled WGS sequence"/>
</dbReference>